<dbReference type="Pfam" id="PF00486">
    <property type="entry name" value="Trans_reg_C"/>
    <property type="match status" value="1"/>
</dbReference>
<dbReference type="GeneID" id="94375803"/>
<dbReference type="PROSITE" id="PS50110">
    <property type="entry name" value="RESPONSE_REGULATORY"/>
    <property type="match status" value="1"/>
</dbReference>
<evidence type="ECO:0000256" key="1">
    <source>
        <dbReference type="ARBA" id="ARBA00023015"/>
    </source>
</evidence>
<gene>
    <name evidence="8" type="ORF">KWG56_11025</name>
</gene>
<evidence type="ECO:0000313" key="9">
    <source>
        <dbReference type="Proteomes" id="UP000824334"/>
    </source>
</evidence>
<dbReference type="PANTHER" id="PTHR48111">
    <property type="entry name" value="REGULATOR OF RPOS"/>
    <property type="match status" value="1"/>
</dbReference>
<dbReference type="Pfam" id="PF00072">
    <property type="entry name" value="Response_reg"/>
    <property type="match status" value="1"/>
</dbReference>
<dbReference type="Gene3D" id="3.40.50.2300">
    <property type="match status" value="1"/>
</dbReference>
<dbReference type="CDD" id="cd17624">
    <property type="entry name" value="REC_OmpR_PmrA-like"/>
    <property type="match status" value="1"/>
</dbReference>
<evidence type="ECO:0000256" key="4">
    <source>
        <dbReference type="PROSITE-ProRule" id="PRU00169"/>
    </source>
</evidence>
<feature type="domain" description="Response regulatory" evidence="6">
    <location>
        <begin position="2"/>
        <end position="116"/>
    </location>
</feature>
<keyword evidence="1" id="KW-0805">Transcription regulation</keyword>
<dbReference type="InterPro" id="IPR039420">
    <property type="entry name" value="WalR-like"/>
</dbReference>
<dbReference type="PROSITE" id="PS51755">
    <property type="entry name" value="OMPR_PHOB"/>
    <property type="match status" value="1"/>
</dbReference>
<keyword evidence="4" id="KW-0597">Phosphoprotein</keyword>
<proteinExistence type="predicted"/>
<dbReference type="Gene3D" id="6.10.250.690">
    <property type="match status" value="1"/>
</dbReference>
<evidence type="ECO:0000256" key="3">
    <source>
        <dbReference type="ARBA" id="ARBA00023163"/>
    </source>
</evidence>
<dbReference type="InterPro" id="IPR036388">
    <property type="entry name" value="WH-like_DNA-bd_sf"/>
</dbReference>
<dbReference type="SMART" id="SM00862">
    <property type="entry name" value="Trans_reg_C"/>
    <property type="match status" value="1"/>
</dbReference>
<feature type="domain" description="OmpR/PhoB-type" evidence="7">
    <location>
        <begin position="124"/>
        <end position="220"/>
    </location>
</feature>
<evidence type="ECO:0000256" key="5">
    <source>
        <dbReference type="PROSITE-ProRule" id="PRU01091"/>
    </source>
</evidence>
<sequence length="220" mass="24066">MRILVVEDDKALQHSLDASLRSAGFEPRCTDQGAEALRLEQTEDFDAAILDIGLPDIDGFEILAALRRRGSTTPILMLTARDALGDRVAGLDLGADDYLVKPFAPVELIARLRAIVRRRQGQAAGSVVIGSLVCDWQAGRAQVGDRELALRPREWAALKVLASRVGQVVDRDMLAAEVFTQDEAPSLNALEIHVGRLRRKLQPDGPAITNIRGRGYRLDP</sequence>
<dbReference type="Proteomes" id="UP000824334">
    <property type="component" value="Chromosome"/>
</dbReference>
<dbReference type="InterPro" id="IPR001867">
    <property type="entry name" value="OmpR/PhoB-type_DNA-bd"/>
</dbReference>
<dbReference type="InterPro" id="IPR011006">
    <property type="entry name" value="CheY-like_superfamily"/>
</dbReference>
<dbReference type="Gene3D" id="1.10.10.10">
    <property type="entry name" value="Winged helix-like DNA-binding domain superfamily/Winged helix DNA-binding domain"/>
    <property type="match status" value="1"/>
</dbReference>
<evidence type="ECO:0000259" key="7">
    <source>
        <dbReference type="PROSITE" id="PS51755"/>
    </source>
</evidence>
<dbReference type="EMBL" id="CP080034">
    <property type="protein sequence ID" value="QYC09154.1"/>
    <property type="molecule type" value="Genomic_DNA"/>
</dbReference>
<dbReference type="InterPro" id="IPR001789">
    <property type="entry name" value="Sig_transdc_resp-reg_receiver"/>
</dbReference>
<dbReference type="SMART" id="SM00448">
    <property type="entry name" value="REC"/>
    <property type="match status" value="1"/>
</dbReference>
<name>A0ABX8TDX9_9CAUL</name>
<accession>A0ABX8TDX9</accession>
<keyword evidence="3" id="KW-0804">Transcription</keyword>
<dbReference type="SUPFAM" id="SSF52172">
    <property type="entry name" value="CheY-like"/>
    <property type="match status" value="1"/>
</dbReference>
<dbReference type="CDD" id="cd00383">
    <property type="entry name" value="trans_reg_C"/>
    <property type="match status" value="1"/>
</dbReference>
<dbReference type="InterPro" id="IPR016032">
    <property type="entry name" value="Sig_transdc_resp-reg_C-effctor"/>
</dbReference>
<feature type="modified residue" description="4-aspartylphosphate" evidence="4">
    <location>
        <position position="51"/>
    </location>
</feature>
<dbReference type="PANTHER" id="PTHR48111:SF67">
    <property type="entry name" value="TRANSCRIPTIONAL REGULATORY PROTEIN TCTD"/>
    <property type="match status" value="1"/>
</dbReference>
<dbReference type="RefSeq" id="WP_201098962.1">
    <property type="nucleotide sequence ID" value="NZ_BAAAEE010000008.1"/>
</dbReference>
<protein>
    <submittedName>
        <fullName evidence="8">Response regulator transcription factor</fullName>
    </submittedName>
</protein>
<evidence type="ECO:0000256" key="2">
    <source>
        <dbReference type="ARBA" id="ARBA00023125"/>
    </source>
</evidence>
<reference evidence="8 9" key="1">
    <citation type="submission" date="2021-07" db="EMBL/GenBank/DDBJ databases">
        <title>Isolation and characterization of bacteria from a gold mining with a capacity of golden bioaccumulation.</title>
        <authorList>
            <person name="Yang X.J."/>
        </authorList>
    </citation>
    <scope>NUCLEOTIDE SEQUENCE [LARGE SCALE GENOMIC DNA]</scope>
    <source>
        <strain evidence="8 9">Au29</strain>
    </source>
</reference>
<feature type="DNA-binding region" description="OmpR/PhoB-type" evidence="5">
    <location>
        <begin position="124"/>
        <end position="220"/>
    </location>
</feature>
<organism evidence="8 9">
    <name type="scientific">Brevundimonas nasdae</name>
    <dbReference type="NCBI Taxonomy" id="172043"/>
    <lineage>
        <taxon>Bacteria</taxon>
        <taxon>Pseudomonadati</taxon>
        <taxon>Pseudomonadota</taxon>
        <taxon>Alphaproteobacteria</taxon>
        <taxon>Caulobacterales</taxon>
        <taxon>Caulobacteraceae</taxon>
        <taxon>Brevundimonas</taxon>
    </lineage>
</organism>
<evidence type="ECO:0000259" key="6">
    <source>
        <dbReference type="PROSITE" id="PS50110"/>
    </source>
</evidence>
<keyword evidence="9" id="KW-1185">Reference proteome</keyword>
<keyword evidence="2 5" id="KW-0238">DNA-binding</keyword>
<dbReference type="SUPFAM" id="SSF46894">
    <property type="entry name" value="C-terminal effector domain of the bipartite response regulators"/>
    <property type="match status" value="1"/>
</dbReference>
<evidence type="ECO:0000313" key="8">
    <source>
        <dbReference type="EMBL" id="QYC09154.1"/>
    </source>
</evidence>